<evidence type="ECO:0008006" key="4">
    <source>
        <dbReference type="Google" id="ProtNLM"/>
    </source>
</evidence>
<dbReference type="InterPro" id="IPR018803">
    <property type="entry name" value="Ish1/Msc1-like"/>
</dbReference>
<sequence>MPTPLDRALNSKNLFLGFAGLVSAATIWSIWGQDMFPKEEDPKGEPETWTEEQMKRWLNNRGLMAGDTATRAELLARVKANLRAPRV</sequence>
<comment type="caution">
    <text evidence="2">The sequence shown here is derived from an EMBL/GenBank/DDBJ whole genome shotgun (WGS) entry which is preliminary data.</text>
</comment>
<organism evidence="2 3">
    <name type="scientific">Zasmidium cellare</name>
    <name type="common">Wine cellar mold</name>
    <name type="synonym">Racodium cellare</name>
    <dbReference type="NCBI Taxonomy" id="395010"/>
    <lineage>
        <taxon>Eukaryota</taxon>
        <taxon>Fungi</taxon>
        <taxon>Dikarya</taxon>
        <taxon>Ascomycota</taxon>
        <taxon>Pezizomycotina</taxon>
        <taxon>Dothideomycetes</taxon>
        <taxon>Dothideomycetidae</taxon>
        <taxon>Mycosphaerellales</taxon>
        <taxon>Mycosphaerellaceae</taxon>
        <taxon>Zasmidium</taxon>
    </lineage>
</organism>
<reference evidence="2 3" key="1">
    <citation type="journal article" date="2023" name="G3 (Bethesda)">
        <title>A chromosome-level genome assembly of Zasmidium syzygii isolated from banana leaves.</title>
        <authorList>
            <person name="van Westerhoven A.C."/>
            <person name="Mehrabi R."/>
            <person name="Talebi R."/>
            <person name="Steentjes M.B.F."/>
            <person name="Corcolon B."/>
            <person name="Chong P.A."/>
            <person name="Kema G.H.J."/>
            <person name="Seidl M.F."/>
        </authorList>
    </citation>
    <scope>NUCLEOTIDE SEQUENCE [LARGE SCALE GENOMIC DNA]</scope>
    <source>
        <strain evidence="2 3">P124</strain>
    </source>
</reference>
<protein>
    <recommendedName>
        <fullName evidence="4">STE24 endopeptidase</fullName>
    </recommendedName>
</protein>
<gene>
    <name evidence="2" type="ORF">PRZ48_008257</name>
</gene>
<dbReference type="Proteomes" id="UP001305779">
    <property type="component" value="Unassembled WGS sequence"/>
</dbReference>
<feature type="transmembrane region" description="Helical" evidence="1">
    <location>
        <begin position="14"/>
        <end position="31"/>
    </location>
</feature>
<keyword evidence="1" id="KW-1133">Transmembrane helix</keyword>
<name>A0ABR0EEY7_ZASCE</name>
<keyword evidence="1" id="KW-0812">Transmembrane</keyword>
<accession>A0ABR0EEY7</accession>
<keyword evidence="1" id="KW-0472">Membrane</keyword>
<keyword evidence="3" id="KW-1185">Reference proteome</keyword>
<proteinExistence type="predicted"/>
<dbReference type="EMBL" id="JAXOVC010000006">
    <property type="protein sequence ID" value="KAK4500071.1"/>
    <property type="molecule type" value="Genomic_DNA"/>
</dbReference>
<evidence type="ECO:0000313" key="2">
    <source>
        <dbReference type="EMBL" id="KAK4500071.1"/>
    </source>
</evidence>
<dbReference type="Pfam" id="PF10281">
    <property type="entry name" value="Ish1"/>
    <property type="match status" value="1"/>
</dbReference>
<evidence type="ECO:0000313" key="3">
    <source>
        <dbReference type="Proteomes" id="UP001305779"/>
    </source>
</evidence>
<evidence type="ECO:0000256" key="1">
    <source>
        <dbReference type="SAM" id="Phobius"/>
    </source>
</evidence>